<feature type="domain" description="ABC transmembrane type-1" evidence="6">
    <location>
        <begin position="1"/>
        <end position="279"/>
    </location>
</feature>
<evidence type="ECO:0000259" key="6">
    <source>
        <dbReference type="PROSITE" id="PS50929"/>
    </source>
</evidence>
<feature type="transmembrane region" description="Helical" evidence="5">
    <location>
        <begin position="111"/>
        <end position="130"/>
    </location>
</feature>
<dbReference type="PANTHER" id="PTHR24221">
    <property type="entry name" value="ATP-BINDING CASSETTE SUB-FAMILY B"/>
    <property type="match status" value="1"/>
</dbReference>
<comment type="subcellular location">
    <subcellularLocation>
        <location evidence="1">Cell membrane</location>
        <topology evidence="1">Multi-pass membrane protein</topology>
    </subcellularLocation>
</comment>
<keyword evidence="4 5" id="KW-0472">Membrane</keyword>
<evidence type="ECO:0000256" key="1">
    <source>
        <dbReference type="ARBA" id="ARBA00004651"/>
    </source>
</evidence>
<dbReference type="InterPro" id="IPR036640">
    <property type="entry name" value="ABC1_TM_sf"/>
</dbReference>
<keyword evidence="2 5" id="KW-0812">Transmembrane</keyword>
<dbReference type="EMBL" id="JARQBI010000009">
    <property type="protein sequence ID" value="MDT2796629.1"/>
    <property type="molecule type" value="Genomic_DNA"/>
</dbReference>
<name>A0AAW8TSB2_9ENTE</name>
<dbReference type="GO" id="GO:0005524">
    <property type="term" value="F:ATP binding"/>
    <property type="evidence" value="ECO:0007669"/>
    <property type="project" value="UniProtKB-KW"/>
</dbReference>
<evidence type="ECO:0000256" key="4">
    <source>
        <dbReference type="ARBA" id="ARBA00023136"/>
    </source>
</evidence>
<dbReference type="GO" id="GO:0034040">
    <property type="term" value="F:ATPase-coupled lipid transmembrane transporter activity"/>
    <property type="evidence" value="ECO:0007669"/>
    <property type="project" value="TreeGrafter"/>
</dbReference>
<dbReference type="GO" id="GO:0140359">
    <property type="term" value="F:ABC-type transporter activity"/>
    <property type="evidence" value="ECO:0007669"/>
    <property type="project" value="InterPro"/>
</dbReference>
<dbReference type="PROSITE" id="PS50929">
    <property type="entry name" value="ABC_TM1F"/>
    <property type="match status" value="1"/>
</dbReference>
<keyword evidence="7" id="KW-0067">ATP-binding</keyword>
<protein>
    <submittedName>
        <fullName evidence="7">ABC transporter ATP-binding protein</fullName>
    </submittedName>
</protein>
<dbReference type="PANTHER" id="PTHR24221:SF654">
    <property type="entry name" value="ATP-BINDING CASSETTE SUB-FAMILY B MEMBER 6"/>
    <property type="match status" value="1"/>
</dbReference>
<evidence type="ECO:0000313" key="7">
    <source>
        <dbReference type="EMBL" id="MDT2796629.1"/>
    </source>
</evidence>
<evidence type="ECO:0000256" key="2">
    <source>
        <dbReference type="ARBA" id="ARBA00022692"/>
    </source>
</evidence>
<dbReference type="AlphaFoldDB" id="A0AAW8TSB2"/>
<organism evidence="7 8">
    <name type="scientific">Enterococcus cecorum</name>
    <dbReference type="NCBI Taxonomy" id="44008"/>
    <lineage>
        <taxon>Bacteria</taxon>
        <taxon>Bacillati</taxon>
        <taxon>Bacillota</taxon>
        <taxon>Bacilli</taxon>
        <taxon>Lactobacillales</taxon>
        <taxon>Enterococcaceae</taxon>
        <taxon>Enterococcus</taxon>
    </lineage>
</organism>
<dbReference type="Pfam" id="PF00664">
    <property type="entry name" value="ABC_membrane"/>
    <property type="match status" value="1"/>
</dbReference>
<dbReference type="InterPro" id="IPR039421">
    <property type="entry name" value="Type_1_exporter"/>
</dbReference>
<evidence type="ECO:0000313" key="8">
    <source>
        <dbReference type="Proteomes" id="UP001255696"/>
    </source>
</evidence>
<feature type="transmembrane region" description="Helical" evidence="5">
    <location>
        <begin position="136"/>
        <end position="154"/>
    </location>
</feature>
<dbReference type="GO" id="GO:0005886">
    <property type="term" value="C:plasma membrane"/>
    <property type="evidence" value="ECO:0007669"/>
    <property type="project" value="UniProtKB-SubCell"/>
</dbReference>
<evidence type="ECO:0000256" key="3">
    <source>
        <dbReference type="ARBA" id="ARBA00022989"/>
    </source>
</evidence>
<sequence length="316" mass="36281">MLMIVTSSGLKIYSAVLLTTITNELLAKHWRQFLFYLLLQGVVYTLACAISGWNSWFQEYVIQKMINDLRIHLTEKLTQTSYQQNQAKGAGSFVSWMTNDMQMIADQGFPAVYQMIEHCTMLLFSIVVLVKMHYSLMIVFAFLSLFTLYLPRLANKPLMQRFQELTVENEHFTGKMSNLFQGYATLYVPNALSYLPKKVQQFSLQLAKRNVRAAKVHAFSTFLSSFANVFSQIVITGYSGWLIFRSIISFGAFLTIENLSANVMNAMGNLANCLIMISSVQPIFEKYELLQRKEKQQTINQKLVNHTLQLENIDFS</sequence>
<gene>
    <name evidence="7" type="ORF">P7H47_05155</name>
</gene>
<dbReference type="InterPro" id="IPR011527">
    <property type="entry name" value="ABC1_TM_dom"/>
</dbReference>
<keyword evidence="7" id="KW-0547">Nucleotide-binding</keyword>
<dbReference type="Gene3D" id="1.20.1560.10">
    <property type="entry name" value="ABC transporter type 1, transmembrane domain"/>
    <property type="match status" value="1"/>
</dbReference>
<feature type="transmembrane region" description="Helical" evidence="5">
    <location>
        <begin position="216"/>
        <end position="235"/>
    </location>
</feature>
<feature type="transmembrane region" description="Helical" evidence="5">
    <location>
        <begin position="33"/>
        <end position="56"/>
    </location>
</feature>
<comment type="caution">
    <text evidence="7">The sequence shown here is derived from an EMBL/GenBank/DDBJ whole genome shotgun (WGS) entry which is preliminary data.</text>
</comment>
<evidence type="ECO:0000256" key="5">
    <source>
        <dbReference type="SAM" id="Phobius"/>
    </source>
</evidence>
<reference evidence="7" key="1">
    <citation type="submission" date="2023-03" db="EMBL/GenBank/DDBJ databases">
        <authorList>
            <person name="Shen W."/>
            <person name="Cai J."/>
        </authorList>
    </citation>
    <scope>NUCLEOTIDE SEQUENCE</scope>
    <source>
        <strain evidence="7">B245-2</strain>
    </source>
</reference>
<accession>A0AAW8TSB2</accession>
<proteinExistence type="predicted"/>
<dbReference type="RefSeq" id="WP_311897562.1">
    <property type="nucleotide sequence ID" value="NZ_CP184653.1"/>
</dbReference>
<dbReference type="SUPFAM" id="SSF90123">
    <property type="entry name" value="ABC transporter transmembrane region"/>
    <property type="match status" value="1"/>
</dbReference>
<keyword evidence="3 5" id="KW-1133">Transmembrane helix</keyword>
<dbReference type="Proteomes" id="UP001255696">
    <property type="component" value="Unassembled WGS sequence"/>
</dbReference>